<accession>A0AAW2IAB4</accession>
<dbReference type="AlphaFoldDB" id="A0AAW2IAB4"/>
<protein>
    <submittedName>
        <fullName evidence="2">Uncharacterized protein</fullName>
    </submittedName>
</protein>
<evidence type="ECO:0000313" key="2">
    <source>
        <dbReference type="EMBL" id="KAL0279174.1"/>
    </source>
</evidence>
<organism evidence="2">
    <name type="scientific">Menopon gallinae</name>
    <name type="common">poultry shaft louse</name>
    <dbReference type="NCBI Taxonomy" id="328185"/>
    <lineage>
        <taxon>Eukaryota</taxon>
        <taxon>Metazoa</taxon>
        <taxon>Ecdysozoa</taxon>
        <taxon>Arthropoda</taxon>
        <taxon>Hexapoda</taxon>
        <taxon>Insecta</taxon>
        <taxon>Pterygota</taxon>
        <taxon>Neoptera</taxon>
        <taxon>Paraneoptera</taxon>
        <taxon>Psocodea</taxon>
        <taxon>Troctomorpha</taxon>
        <taxon>Phthiraptera</taxon>
        <taxon>Amblycera</taxon>
        <taxon>Menoponidae</taxon>
        <taxon>Menopon</taxon>
    </lineage>
</organism>
<proteinExistence type="predicted"/>
<name>A0AAW2IAB4_9NEOP</name>
<feature type="compositionally biased region" description="Basic and acidic residues" evidence="1">
    <location>
        <begin position="27"/>
        <end position="38"/>
    </location>
</feature>
<gene>
    <name evidence="2" type="ORF">PYX00_000783</name>
</gene>
<dbReference type="EMBL" id="JARGDH010000001">
    <property type="protein sequence ID" value="KAL0279174.1"/>
    <property type="molecule type" value="Genomic_DNA"/>
</dbReference>
<comment type="caution">
    <text evidence="2">The sequence shown here is derived from an EMBL/GenBank/DDBJ whole genome shotgun (WGS) entry which is preliminary data.</text>
</comment>
<sequence length="85" mass="9624">MEWKKFGRLGCDLPSRRVVATHFQDNKEDVQEDHETVEARPSPSGTACVPLRPAVGVRGEPRPDVRPGPVLRWRPSPSRLKKARE</sequence>
<feature type="region of interest" description="Disordered" evidence="1">
    <location>
        <begin position="27"/>
        <end position="85"/>
    </location>
</feature>
<reference evidence="2" key="1">
    <citation type="journal article" date="2024" name="Gigascience">
        <title>Chromosome-level genome of the poultry shaft louse Menopon gallinae provides insight into the host-switching and adaptive evolution of parasitic lice.</title>
        <authorList>
            <person name="Xu Y."/>
            <person name="Ma L."/>
            <person name="Liu S."/>
            <person name="Liang Y."/>
            <person name="Liu Q."/>
            <person name="He Z."/>
            <person name="Tian L."/>
            <person name="Duan Y."/>
            <person name="Cai W."/>
            <person name="Li H."/>
            <person name="Song F."/>
        </authorList>
    </citation>
    <scope>NUCLEOTIDE SEQUENCE</scope>
    <source>
        <strain evidence="2">Cailab_2023a</strain>
    </source>
</reference>
<evidence type="ECO:0000256" key="1">
    <source>
        <dbReference type="SAM" id="MobiDB-lite"/>
    </source>
</evidence>